<comment type="caution">
    <text evidence="2">The sequence shown here is derived from an EMBL/GenBank/DDBJ whole genome shotgun (WGS) entry which is preliminary data.</text>
</comment>
<evidence type="ECO:0000259" key="1">
    <source>
        <dbReference type="Pfam" id="PF00550"/>
    </source>
</evidence>
<evidence type="ECO:0000313" key="3">
    <source>
        <dbReference type="EMBL" id="KPG36341.1"/>
    </source>
</evidence>
<dbReference type="Proteomes" id="UP000037962">
    <property type="component" value="Unassembled WGS sequence"/>
</dbReference>
<dbReference type="AlphaFoldDB" id="A0A7V8LP36"/>
<evidence type="ECO:0000313" key="2">
    <source>
        <dbReference type="EMBL" id="KPG10522.1"/>
    </source>
</evidence>
<feature type="domain" description="Carrier" evidence="1">
    <location>
        <begin position="4"/>
        <end position="70"/>
    </location>
</feature>
<dbReference type="Pfam" id="PF00550">
    <property type="entry name" value="PP-binding"/>
    <property type="match status" value="1"/>
</dbReference>
<dbReference type="EMBL" id="LJFO01000007">
    <property type="protein sequence ID" value="KPG10522.1"/>
    <property type="molecule type" value="Genomic_DNA"/>
</dbReference>
<sequence length="73" mass="8243">MSVALRELMAKVFKRDIADLPDEPDIDNVKNWDSLRHTMLMMSIESEYGVTVPPDLAPTLTSYAAISQFLEQS</sequence>
<dbReference type="SUPFAM" id="SSF47336">
    <property type="entry name" value="ACP-like"/>
    <property type="match status" value="1"/>
</dbReference>
<accession>A0A7V8LP36</accession>
<evidence type="ECO:0000313" key="5">
    <source>
        <dbReference type="Proteomes" id="UP000037962"/>
    </source>
</evidence>
<dbReference type="RefSeq" id="WP_043076740.1">
    <property type="nucleotide sequence ID" value="NZ_CP011530.1"/>
</dbReference>
<dbReference type="InterPro" id="IPR036736">
    <property type="entry name" value="ACP-like_sf"/>
</dbReference>
<name>A0A7V8LP36_9MYCO</name>
<dbReference type="GeneID" id="45766920"/>
<organism evidence="2 4">
    <name type="scientific">Mycobacteroides immunogenum</name>
    <dbReference type="NCBI Taxonomy" id="83262"/>
    <lineage>
        <taxon>Bacteria</taxon>
        <taxon>Bacillati</taxon>
        <taxon>Actinomycetota</taxon>
        <taxon>Actinomycetes</taxon>
        <taxon>Mycobacteriales</taxon>
        <taxon>Mycobacteriaceae</taxon>
        <taxon>Mycobacteroides</taxon>
    </lineage>
</organism>
<dbReference type="EMBL" id="LJFS01000004">
    <property type="protein sequence ID" value="KPG36341.1"/>
    <property type="molecule type" value="Genomic_DNA"/>
</dbReference>
<gene>
    <name evidence="2" type="ORF">AN908_14375</name>
    <name evidence="3" type="ORF">AN912_04705</name>
</gene>
<dbReference type="InterPro" id="IPR009081">
    <property type="entry name" value="PP-bd_ACP"/>
</dbReference>
<dbReference type="Proteomes" id="UP000037843">
    <property type="component" value="Unassembled WGS sequence"/>
</dbReference>
<proteinExistence type="predicted"/>
<dbReference type="Gene3D" id="1.10.1200.10">
    <property type="entry name" value="ACP-like"/>
    <property type="match status" value="1"/>
</dbReference>
<reference evidence="4 5" key="1">
    <citation type="submission" date="2015-09" db="EMBL/GenBank/DDBJ databases">
        <title>Genome Sequences of Mycobacterium immunogenum Isolates, Recuperated from a Chloraminated Drinking Water Distribution System Simulator Subjected to Episodes of Nitrification.</title>
        <authorList>
            <person name="Gomez-Alvarez V."/>
            <person name="Revetta R.P."/>
        </authorList>
    </citation>
    <scope>NUCLEOTIDE SEQUENCE [LARGE SCALE GENOMIC DNA]</scope>
    <source>
        <strain evidence="2 4">H008</strain>
        <strain evidence="3 5">H076</strain>
    </source>
</reference>
<evidence type="ECO:0000313" key="4">
    <source>
        <dbReference type="Proteomes" id="UP000037843"/>
    </source>
</evidence>
<protein>
    <recommendedName>
        <fullName evidence="1">Carrier domain-containing protein</fullName>
    </recommendedName>
</protein>
<keyword evidence="5" id="KW-1185">Reference proteome</keyword>